<dbReference type="SMART" id="SM00287">
    <property type="entry name" value="SH3b"/>
    <property type="match status" value="5"/>
</dbReference>
<keyword evidence="5" id="KW-1185">Reference proteome</keyword>
<protein>
    <submittedName>
        <fullName evidence="4">SH3 domain-containing protein</fullName>
    </submittedName>
</protein>
<dbReference type="Pfam" id="PF01520">
    <property type="entry name" value="Amidase_3"/>
    <property type="match status" value="1"/>
</dbReference>
<dbReference type="InterPro" id="IPR017293">
    <property type="entry name" value="N-acetylmuramoyl-L-ala_amidase"/>
</dbReference>
<dbReference type="CDD" id="cd02696">
    <property type="entry name" value="MurNAc-LAA"/>
    <property type="match status" value="1"/>
</dbReference>
<feature type="domain" description="SH3b" evidence="3">
    <location>
        <begin position="104"/>
        <end position="166"/>
    </location>
</feature>
<dbReference type="GO" id="GO:0071555">
    <property type="term" value="P:cell wall organization"/>
    <property type="evidence" value="ECO:0007669"/>
    <property type="project" value="UniProtKB-KW"/>
</dbReference>
<name>A0A7X2IYY4_9BACI</name>
<dbReference type="PIRSF" id="PIRSF037846">
    <property type="entry name" value="Autolysin_YrvJ_prd"/>
    <property type="match status" value="1"/>
</dbReference>
<proteinExistence type="predicted"/>
<dbReference type="InterPro" id="IPR003646">
    <property type="entry name" value="SH3-like_bac-type"/>
</dbReference>
<dbReference type="OrthoDB" id="9806267at2"/>
<dbReference type="PANTHER" id="PTHR34408:SF1">
    <property type="entry name" value="GLYCOSYL HYDROLASE FAMILY 19 DOMAIN-CONTAINING PROTEIN HI_1415"/>
    <property type="match status" value="1"/>
</dbReference>
<dbReference type="Gene3D" id="3.40.630.40">
    <property type="entry name" value="Zn-dependent exopeptidases"/>
    <property type="match status" value="1"/>
</dbReference>
<feature type="domain" description="SH3b" evidence="3">
    <location>
        <begin position="176"/>
        <end position="238"/>
    </location>
</feature>
<evidence type="ECO:0000313" key="4">
    <source>
        <dbReference type="EMBL" id="MRX72360.1"/>
    </source>
</evidence>
<sequence length="582" mass="62457">MKGRSYSSAIAASLIAVLFLFSTLFFYQPAAKAAVFEGTVNATELNVRSSPSTTASIVVKLKKNQAVSVLEQKSDWYKIQFDKKTGWVSLKYITKKTAQPAVASKTVYVKTADLNLRAAPNTSSKVITKLKKDTALTVISVSGKWTQVSVAKQKGWVSNDHISAAKQGPEVKSSTAKTAYVKASSLNVRTAPNTTSKVVATLKKDAQVTIVSTSGKWNEITFAKQKGWVSGEHLTTQAPAPAKAAPKAETKQAKVSGTATLNVRSGPSTNEKVVGTLKQNDLVTVSKTSGTWSYISASKITGWVATQYLASPSAAQPSKEKAAEPILQFVTLLADAEIKAGPDNTQKTISQQPAGAVFVKVEVSKGWVKVQLSSNQFGWVEESLTISEVTAPAPIPPAAPASVLKGKIIVIDPGHGGTDPGAVGRITKEKNLCLTTSLFLAEMLRNEGAKVIMTREKDVYPSLSERVAISNKSNGDAFISVHYNAHTSTSTGTMTFYYTDVKDKKLAAALQSGIAANTPLPDKGVRYGNYQVIRNNKIPSALVELGFISNPNEEKILATEDYQRKAAKGMLEGLRKYFEQKK</sequence>
<dbReference type="InterPro" id="IPR052354">
    <property type="entry name" value="Cell_Wall_Dynamics_Protein"/>
</dbReference>
<dbReference type="GO" id="GO:0009253">
    <property type="term" value="P:peptidoglycan catabolic process"/>
    <property type="evidence" value="ECO:0007669"/>
    <property type="project" value="InterPro"/>
</dbReference>
<feature type="domain" description="SH3b" evidence="3">
    <location>
        <begin position="35"/>
        <end position="97"/>
    </location>
</feature>
<keyword evidence="1" id="KW-0378">Hydrolase</keyword>
<dbReference type="PANTHER" id="PTHR34408">
    <property type="entry name" value="FAMILY PROTEIN, PUTATIVE-RELATED"/>
    <property type="match status" value="1"/>
</dbReference>
<dbReference type="InterPro" id="IPR002508">
    <property type="entry name" value="MurNAc-LAA_cat"/>
</dbReference>
<dbReference type="Pfam" id="PF08239">
    <property type="entry name" value="SH3_3"/>
    <property type="match status" value="4"/>
</dbReference>
<feature type="domain" description="SH3b" evidence="3">
    <location>
        <begin position="250"/>
        <end position="313"/>
    </location>
</feature>
<organism evidence="4 5">
    <name type="scientific">Metabacillus lacus</name>
    <dbReference type="NCBI Taxonomy" id="1983721"/>
    <lineage>
        <taxon>Bacteria</taxon>
        <taxon>Bacillati</taxon>
        <taxon>Bacillota</taxon>
        <taxon>Bacilli</taxon>
        <taxon>Bacillales</taxon>
        <taxon>Bacillaceae</taxon>
        <taxon>Metabacillus</taxon>
    </lineage>
</organism>
<dbReference type="Proteomes" id="UP000448867">
    <property type="component" value="Unassembled WGS sequence"/>
</dbReference>
<evidence type="ECO:0000313" key="5">
    <source>
        <dbReference type="Proteomes" id="UP000448867"/>
    </source>
</evidence>
<evidence type="ECO:0000259" key="3">
    <source>
        <dbReference type="PROSITE" id="PS51781"/>
    </source>
</evidence>
<dbReference type="SMART" id="SM00646">
    <property type="entry name" value="Ami_3"/>
    <property type="match status" value="1"/>
</dbReference>
<accession>A0A7X2IYY4</accession>
<dbReference type="RefSeq" id="WP_154307519.1">
    <property type="nucleotide sequence ID" value="NZ_WKKI01000014.1"/>
</dbReference>
<evidence type="ECO:0000256" key="2">
    <source>
        <dbReference type="ARBA" id="ARBA00023316"/>
    </source>
</evidence>
<gene>
    <name evidence="4" type="ORF">GJU40_09375</name>
</gene>
<dbReference type="SUPFAM" id="SSF53187">
    <property type="entry name" value="Zn-dependent exopeptidases"/>
    <property type="match status" value="1"/>
</dbReference>
<keyword evidence="2" id="KW-0961">Cell wall biogenesis/degradation</keyword>
<dbReference type="AlphaFoldDB" id="A0A7X2IYY4"/>
<evidence type="ECO:0000256" key="1">
    <source>
        <dbReference type="ARBA" id="ARBA00022801"/>
    </source>
</evidence>
<comment type="caution">
    <text evidence="4">The sequence shown here is derived from an EMBL/GenBank/DDBJ whole genome shotgun (WGS) entry which is preliminary data.</text>
</comment>
<dbReference type="Gene3D" id="2.30.30.40">
    <property type="entry name" value="SH3 Domains"/>
    <property type="match status" value="5"/>
</dbReference>
<reference evidence="4 5" key="1">
    <citation type="submission" date="2019-11" db="EMBL/GenBank/DDBJ databases">
        <title>Bacillus lacus genome.</title>
        <authorList>
            <person name="Allen C.J."/>
            <person name="Newman J.D."/>
        </authorList>
    </citation>
    <scope>NUCLEOTIDE SEQUENCE [LARGE SCALE GENOMIC DNA]</scope>
    <source>
        <strain evidence="4 5">KCTC 33946</strain>
    </source>
</reference>
<dbReference type="GO" id="GO:0008745">
    <property type="term" value="F:N-acetylmuramoyl-L-alanine amidase activity"/>
    <property type="evidence" value="ECO:0007669"/>
    <property type="project" value="InterPro"/>
</dbReference>
<dbReference type="EMBL" id="WKKI01000014">
    <property type="protein sequence ID" value="MRX72360.1"/>
    <property type="molecule type" value="Genomic_DNA"/>
</dbReference>
<dbReference type="PROSITE" id="PS51781">
    <property type="entry name" value="SH3B"/>
    <property type="match status" value="4"/>
</dbReference>